<evidence type="ECO:0000313" key="14">
    <source>
        <dbReference type="EMBL" id="MCZ4279461.1"/>
    </source>
</evidence>
<feature type="transmembrane region" description="Helical" evidence="12">
    <location>
        <begin position="362"/>
        <end position="385"/>
    </location>
</feature>
<keyword evidence="4" id="KW-0050">Antiport</keyword>
<name>A0ABT4LED8_9PROT</name>
<feature type="transmembrane region" description="Helical" evidence="12">
    <location>
        <begin position="6"/>
        <end position="23"/>
    </location>
</feature>
<feature type="transmembrane region" description="Helical" evidence="12">
    <location>
        <begin position="176"/>
        <end position="196"/>
    </location>
</feature>
<evidence type="ECO:0000256" key="1">
    <source>
        <dbReference type="ARBA" id="ARBA00004651"/>
    </source>
</evidence>
<comment type="subcellular location">
    <subcellularLocation>
        <location evidence="1">Cell membrane</location>
        <topology evidence="1">Multi-pass membrane protein</topology>
    </subcellularLocation>
</comment>
<evidence type="ECO:0000256" key="9">
    <source>
        <dbReference type="ARBA" id="ARBA00023065"/>
    </source>
</evidence>
<gene>
    <name evidence="14" type="ORF">O4H49_01645</name>
</gene>
<evidence type="ECO:0000256" key="7">
    <source>
        <dbReference type="ARBA" id="ARBA00022989"/>
    </source>
</evidence>
<evidence type="ECO:0000313" key="15">
    <source>
        <dbReference type="Proteomes" id="UP001069802"/>
    </source>
</evidence>
<dbReference type="PANTHER" id="PTHR10110">
    <property type="entry name" value="SODIUM/HYDROGEN EXCHANGER"/>
    <property type="match status" value="1"/>
</dbReference>
<keyword evidence="7 12" id="KW-1133">Transmembrane helix</keyword>
<feature type="transmembrane region" description="Helical" evidence="12">
    <location>
        <begin position="326"/>
        <end position="350"/>
    </location>
</feature>
<keyword evidence="5" id="KW-1003">Cell membrane</keyword>
<dbReference type="InterPro" id="IPR006153">
    <property type="entry name" value="Cation/H_exchanger_TM"/>
</dbReference>
<comment type="similarity">
    <text evidence="2">Belongs to the monovalent cation:proton antiporter 1 (CPA1) transporter (TC 2.A.36) family.</text>
</comment>
<evidence type="ECO:0000256" key="8">
    <source>
        <dbReference type="ARBA" id="ARBA00023053"/>
    </source>
</evidence>
<evidence type="ECO:0000256" key="12">
    <source>
        <dbReference type="SAM" id="Phobius"/>
    </source>
</evidence>
<dbReference type="Gene3D" id="6.10.140.1330">
    <property type="match status" value="1"/>
</dbReference>
<dbReference type="RefSeq" id="WP_269421666.1">
    <property type="nucleotide sequence ID" value="NZ_JAPWGY010000001.1"/>
</dbReference>
<evidence type="ECO:0000256" key="2">
    <source>
        <dbReference type="ARBA" id="ARBA00007367"/>
    </source>
</evidence>
<protein>
    <submittedName>
        <fullName evidence="14">Sodium:proton antiporter</fullName>
    </submittedName>
</protein>
<dbReference type="Proteomes" id="UP001069802">
    <property type="component" value="Unassembled WGS sequence"/>
</dbReference>
<feature type="transmembrane region" description="Helical" evidence="12">
    <location>
        <begin position="391"/>
        <end position="410"/>
    </location>
</feature>
<feature type="domain" description="Cation/H+ exchanger transmembrane" evidence="13">
    <location>
        <begin position="16"/>
        <end position="414"/>
    </location>
</feature>
<evidence type="ECO:0000256" key="10">
    <source>
        <dbReference type="ARBA" id="ARBA00023136"/>
    </source>
</evidence>
<evidence type="ECO:0000256" key="6">
    <source>
        <dbReference type="ARBA" id="ARBA00022692"/>
    </source>
</evidence>
<evidence type="ECO:0000256" key="4">
    <source>
        <dbReference type="ARBA" id="ARBA00022449"/>
    </source>
</evidence>
<keyword evidence="10 12" id="KW-0472">Membrane</keyword>
<evidence type="ECO:0000256" key="11">
    <source>
        <dbReference type="ARBA" id="ARBA00023201"/>
    </source>
</evidence>
<feature type="transmembrane region" description="Helical" evidence="12">
    <location>
        <begin position="30"/>
        <end position="50"/>
    </location>
</feature>
<feature type="transmembrane region" description="Helical" evidence="12">
    <location>
        <begin position="296"/>
        <end position="320"/>
    </location>
</feature>
<keyword evidence="9" id="KW-0406">Ion transport</keyword>
<feature type="transmembrane region" description="Helical" evidence="12">
    <location>
        <begin position="104"/>
        <end position="128"/>
    </location>
</feature>
<dbReference type="EMBL" id="JAPWGY010000001">
    <property type="protein sequence ID" value="MCZ4279461.1"/>
    <property type="molecule type" value="Genomic_DNA"/>
</dbReference>
<dbReference type="PANTHER" id="PTHR10110:SF195">
    <property type="entry name" value="NA(+)_H(+) ANTIPORTER NHAS2"/>
    <property type="match status" value="1"/>
</dbReference>
<proteinExistence type="inferred from homology"/>
<evidence type="ECO:0000256" key="3">
    <source>
        <dbReference type="ARBA" id="ARBA00022448"/>
    </source>
</evidence>
<feature type="transmembrane region" description="Helical" evidence="12">
    <location>
        <begin position="208"/>
        <end position="230"/>
    </location>
</feature>
<comment type="caution">
    <text evidence="14">The sequence shown here is derived from an EMBL/GenBank/DDBJ whole genome shotgun (WGS) entry which is preliminary data.</text>
</comment>
<evidence type="ECO:0000256" key="5">
    <source>
        <dbReference type="ARBA" id="ARBA00022475"/>
    </source>
</evidence>
<keyword evidence="8" id="KW-0915">Sodium</keyword>
<keyword evidence="6 12" id="KW-0812">Transmembrane</keyword>
<organism evidence="14 15">
    <name type="scientific">Kiloniella laminariae</name>
    <dbReference type="NCBI Taxonomy" id="454162"/>
    <lineage>
        <taxon>Bacteria</taxon>
        <taxon>Pseudomonadati</taxon>
        <taxon>Pseudomonadota</taxon>
        <taxon>Alphaproteobacteria</taxon>
        <taxon>Rhodospirillales</taxon>
        <taxon>Kiloniellaceae</taxon>
        <taxon>Kiloniella</taxon>
    </lineage>
</organism>
<feature type="transmembrane region" description="Helical" evidence="12">
    <location>
        <begin position="134"/>
        <end position="155"/>
    </location>
</feature>
<evidence type="ECO:0000259" key="13">
    <source>
        <dbReference type="Pfam" id="PF00999"/>
    </source>
</evidence>
<dbReference type="Pfam" id="PF00999">
    <property type="entry name" value="Na_H_Exchanger"/>
    <property type="match status" value="1"/>
</dbReference>
<keyword evidence="15" id="KW-1185">Reference proteome</keyword>
<keyword evidence="11" id="KW-0739">Sodium transport</keyword>
<sequence length="419" mass="44904">MQTLSLFNIAAITITLAAFFGYINHRWLRMPISIGLVVIALAASIIVMLLDQLLPTLGIQAAVHLSLAQIDFHDTLMKGMLSFLLFAGALHVDIDDLLQRKYAITLMATLGVLISTFVIGIAMFYLMPQIGLELPLIYCLIFGSLIAPTDPVAVLGILKTVSVPRSLKAKIAGESLFNDGVGVVVFTILVAIATQSSNGGEGITATEIAQLFVLEAGGGALLGLLLGWIAYRALKSIDEYSLEVLITLALVMVSYSLSYALHFSGPIAVVVAGLLIGNKGMHFAMSEETRDHVNKFWTLLDEILNAALFLIIGFEILAITETSGTIMATLIMIPLVLFARFISVGLPISLLSLREKYTPGAIAVLTWGGLRGGISVALVLALPNVPEKEPLLAITYGVVIFSIIVQGLTVKKVVEIFVK</sequence>
<dbReference type="InterPro" id="IPR018422">
    <property type="entry name" value="Cation/H_exchanger_CPA1"/>
</dbReference>
<keyword evidence="3" id="KW-0813">Transport</keyword>
<feature type="transmembrane region" description="Helical" evidence="12">
    <location>
        <begin position="75"/>
        <end position="92"/>
    </location>
</feature>
<accession>A0ABT4LED8</accession>
<reference evidence="14" key="1">
    <citation type="submission" date="2022-12" db="EMBL/GenBank/DDBJ databases">
        <title>Bacterial isolates from different developmental stages of Nematostella vectensis.</title>
        <authorList>
            <person name="Fraune S."/>
        </authorList>
    </citation>
    <scope>NUCLEOTIDE SEQUENCE</scope>
    <source>
        <strain evidence="14">G21630-S1</strain>
    </source>
</reference>